<evidence type="ECO:0000313" key="1">
    <source>
        <dbReference type="EMBL" id="GHJ85122.1"/>
    </source>
</evidence>
<dbReference type="Proteomes" id="UP000620104">
    <property type="component" value="Unassembled WGS sequence"/>
</dbReference>
<name>A0A8H3YED2_9TREE</name>
<accession>A0A8H3YED2</accession>
<dbReference type="EMBL" id="BLZA01000010">
    <property type="protein sequence ID" value="GHJ85122.1"/>
    <property type="molecule type" value="Genomic_DNA"/>
</dbReference>
<protein>
    <submittedName>
        <fullName evidence="1">Uncharacterized protein</fullName>
    </submittedName>
</protein>
<evidence type="ECO:0000313" key="2">
    <source>
        <dbReference type="Proteomes" id="UP000620104"/>
    </source>
</evidence>
<gene>
    <name evidence="1" type="ORF">NliqN6_1524</name>
</gene>
<dbReference type="AlphaFoldDB" id="A0A8H3YED2"/>
<organism evidence="1 2">
    <name type="scientific">Naganishia liquefaciens</name>
    <dbReference type="NCBI Taxonomy" id="104408"/>
    <lineage>
        <taxon>Eukaryota</taxon>
        <taxon>Fungi</taxon>
        <taxon>Dikarya</taxon>
        <taxon>Basidiomycota</taxon>
        <taxon>Agaricomycotina</taxon>
        <taxon>Tremellomycetes</taxon>
        <taxon>Filobasidiales</taxon>
        <taxon>Filobasidiaceae</taxon>
        <taxon>Naganishia</taxon>
    </lineage>
</organism>
<keyword evidence="2" id="KW-1185">Reference proteome</keyword>
<comment type="caution">
    <text evidence="1">The sequence shown here is derived from an EMBL/GenBank/DDBJ whole genome shotgun (WGS) entry which is preliminary data.</text>
</comment>
<sequence>MTTFQIQNIALDCTGGSIAQPGRGSKVPPDQLANSDRALPVATQAWPAPRWPLCANEIRQGASRENLVHVNLKRKYIIQRDPLDERAQGRLVPLRS</sequence>
<reference evidence="1" key="1">
    <citation type="submission" date="2020-07" db="EMBL/GenBank/DDBJ databases">
        <title>Draft Genome Sequence of a Deep-Sea Yeast, Naganishia (Cryptococcus) liquefaciens strain N6.</title>
        <authorList>
            <person name="Han Y.W."/>
            <person name="Kajitani R."/>
            <person name="Morimoto H."/>
            <person name="Parhat M."/>
            <person name="Tsubouchi H."/>
            <person name="Bakenova O."/>
            <person name="Ogata M."/>
            <person name="Argunhan B."/>
            <person name="Aoki R."/>
            <person name="Kajiwara S."/>
            <person name="Itoh T."/>
            <person name="Iwasaki H."/>
        </authorList>
    </citation>
    <scope>NUCLEOTIDE SEQUENCE</scope>
    <source>
        <strain evidence="1">N6</strain>
    </source>
</reference>
<proteinExistence type="predicted"/>